<reference evidence="1 2" key="1">
    <citation type="submission" date="2015-01" db="EMBL/GenBank/DDBJ databases">
        <authorList>
            <person name="Pelicic Vladimir"/>
        </authorList>
    </citation>
    <scope>NUCLEOTIDE SEQUENCE [LARGE SCALE GENOMIC DNA]</scope>
    <source>
        <strain evidence="1 2">2908</strain>
    </source>
</reference>
<dbReference type="Proteomes" id="UP000183504">
    <property type="component" value="Unassembled WGS sequence"/>
</dbReference>
<sequence>MGDIINIAAENTLNKKEIFNEQAQFVELTDQILLQTRSEIEQPTTMKLPIIELSELGTTVASLIPNLTKVVQGNNGEKAYRIVNKAAGDTLKKAKNGNYWGALRKADGGSKFVQLQEISELANEGLMIQPQVIIVAALLYSVEKRLDNIVEIEKQILSFLETEKESSIEADVETLMDLIRKYKHNWDNSHFVSSSHKMVMDIQRSARQQMTSYQKKLEEDLKSNPLLIIQSEVSSAKKKISKKFKYYSLSLYTYSLASYIEIMLSGNLAEKNILSIKEEIEKLSSAYSAMFTKCLNYLEKMSESSIESNVLKGVGEASKAIGGFLGNIPFIKDSPVDEFLQDGGEELNKSAKKMEKDIIKSFKKLENAKTSVFIDRLNELNQIYNHTSDVCIDNENIYFIVS</sequence>
<protein>
    <submittedName>
        <fullName evidence="1">Uncharacterized protein</fullName>
    </submittedName>
</protein>
<accession>A0A0B7GLG9</accession>
<gene>
    <name evidence="1" type="ORF">SSV_1229</name>
</gene>
<evidence type="ECO:0000313" key="2">
    <source>
        <dbReference type="Proteomes" id="UP000183504"/>
    </source>
</evidence>
<organism evidence="1 2">
    <name type="scientific">Streptococcus sanguinis</name>
    <dbReference type="NCBI Taxonomy" id="1305"/>
    <lineage>
        <taxon>Bacteria</taxon>
        <taxon>Bacillati</taxon>
        <taxon>Bacillota</taxon>
        <taxon>Bacilli</taxon>
        <taxon>Lactobacillales</taxon>
        <taxon>Streptococcaceae</taxon>
        <taxon>Streptococcus</taxon>
    </lineage>
</organism>
<dbReference type="RefSeq" id="WP_072074121.1">
    <property type="nucleotide sequence ID" value="NZ_CDMW01000001.1"/>
</dbReference>
<evidence type="ECO:0000313" key="1">
    <source>
        <dbReference type="EMBL" id="CEL90526.1"/>
    </source>
</evidence>
<name>A0A0B7GLG9_STRSA</name>
<dbReference type="EMBL" id="CDMW01000001">
    <property type="protein sequence ID" value="CEL90526.1"/>
    <property type="molecule type" value="Genomic_DNA"/>
</dbReference>
<proteinExistence type="predicted"/>
<dbReference type="AlphaFoldDB" id="A0A0B7GLG9"/>